<sequence length="252" mass="27338">MIKKKFIFSVALFFLTLASAQAEEIKVSGTNSSITKLFSPIQSAYESTTGDKLTLITKSNAPETLISLEKGEVDMASINGLSFNDLIARAHTAGVTINPATLKRTIVAQTSLLVLVNKSNKVGNLSKQQLKAIFTGTITNWRDVGGPDLAINVYWGKETPYLNGPFSDWVLDGEKVTSQAKSAEDHFNLREIVLKDPAAIVLSSSGLVTPSTKVPAIPAMHLPMEVVTKGEPSAKVKKVLTFYKEEFGFMDE</sequence>
<dbReference type="STRING" id="115783.SAMN02745119_02916"/>
<dbReference type="RefSeq" id="WP_078791135.1">
    <property type="nucleotide sequence ID" value="NZ_FUWR01000021.1"/>
</dbReference>
<organism evidence="4 5">
    <name type="scientific">Trichlorobacter thiogenes</name>
    <dbReference type="NCBI Taxonomy" id="115783"/>
    <lineage>
        <taxon>Bacteria</taxon>
        <taxon>Pseudomonadati</taxon>
        <taxon>Thermodesulfobacteriota</taxon>
        <taxon>Desulfuromonadia</taxon>
        <taxon>Geobacterales</taxon>
        <taxon>Geobacteraceae</taxon>
        <taxon>Trichlorobacter</taxon>
    </lineage>
</organism>
<proteinExistence type="predicted"/>
<accession>A0A1T4RJU2</accession>
<gene>
    <name evidence="4" type="ORF">SAMN02745119_02916</name>
</gene>
<evidence type="ECO:0000313" key="4">
    <source>
        <dbReference type="EMBL" id="SKA16245.1"/>
    </source>
</evidence>
<dbReference type="PANTHER" id="PTHR30570">
    <property type="entry name" value="PERIPLASMIC PHOSPHATE BINDING COMPONENT OF PHOSPHATE ABC TRANSPORTER"/>
    <property type="match status" value="1"/>
</dbReference>
<dbReference type="Pfam" id="PF12849">
    <property type="entry name" value="PBP_like_2"/>
    <property type="match status" value="1"/>
</dbReference>
<feature type="signal peptide" evidence="2">
    <location>
        <begin position="1"/>
        <end position="22"/>
    </location>
</feature>
<reference evidence="5" key="1">
    <citation type="submission" date="2017-02" db="EMBL/GenBank/DDBJ databases">
        <authorList>
            <person name="Varghese N."/>
            <person name="Submissions S."/>
        </authorList>
    </citation>
    <scope>NUCLEOTIDE SEQUENCE [LARGE SCALE GENOMIC DNA]</scope>
    <source>
        <strain evidence="5">ATCC BAA-34</strain>
    </source>
</reference>
<dbReference type="SUPFAM" id="SSF53850">
    <property type="entry name" value="Periplasmic binding protein-like II"/>
    <property type="match status" value="1"/>
</dbReference>
<dbReference type="EMBL" id="FUWR01000021">
    <property type="protein sequence ID" value="SKA16245.1"/>
    <property type="molecule type" value="Genomic_DNA"/>
</dbReference>
<dbReference type="AlphaFoldDB" id="A0A1T4RJU2"/>
<evidence type="ECO:0000256" key="1">
    <source>
        <dbReference type="ARBA" id="ARBA00022729"/>
    </source>
</evidence>
<feature type="domain" description="PBP" evidence="3">
    <location>
        <begin position="20"/>
        <end position="154"/>
    </location>
</feature>
<dbReference type="OrthoDB" id="9783488at2"/>
<keyword evidence="1 2" id="KW-0732">Signal</keyword>
<dbReference type="PANTHER" id="PTHR30570:SF1">
    <property type="entry name" value="PHOSPHATE-BINDING PROTEIN PSTS"/>
    <property type="match status" value="1"/>
</dbReference>
<keyword evidence="5" id="KW-1185">Reference proteome</keyword>
<evidence type="ECO:0000256" key="2">
    <source>
        <dbReference type="SAM" id="SignalP"/>
    </source>
</evidence>
<name>A0A1T4RJU2_9BACT</name>
<evidence type="ECO:0000259" key="3">
    <source>
        <dbReference type="Pfam" id="PF12849"/>
    </source>
</evidence>
<dbReference type="Proteomes" id="UP000190102">
    <property type="component" value="Unassembled WGS sequence"/>
</dbReference>
<dbReference type="InterPro" id="IPR024370">
    <property type="entry name" value="PBP_domain"/>
</dbReference>
<dbReference type="Gene3D" id="3.40.190.10">
    <property type="entry name" value="Periplasmic binding protein-like II"/>
    <property type="match status" value="2"/>
</dbReference>
<dbReference type="InterPro" id="IPR050811">
    <property type="entry name" value="Phosphate_ABC_transporter"/>
</dbReference>
<evidence type="ECO:0000313" key="5">
    <source>
        <dbReference type="Proteomes" id="UP000190102"/>
    </source>
</evidence>
<feature type="chain" id="PRO_5012707499" evidence="2">
    <location>
        <begin position="23"/>
        <end position="252"/>
    </location>
</feature>
<protein>
    <submittedName>
        <fullName evidence="4">Phosphate ABC transporter substrate-binding protein, PhoT family</fullName>
    </submittedName>
</protein>